<evidence type="ECO:0000259" key="7">
    <source>
        <dbReference type="PROSITE" id="PS50045"/>
    </source>
</evidence>
<reference evidence="9" key="1">
    <citation type="submission" date="2020-07" db="EMBL/GenBank/DDBJ databases">
        <title>Severe corrosion of carbon steel in oil field produced water can be linked to methanogenic archaea containing a special type of NiFe hydrogenase.</title>
        <authorList>
            <person name="Lahme S."/>
            <person name="Mand J."/>
            <person name="Longwell J."/>
            <person name="Smith R."/>
            <person name="Enning D."/>
        </authorList>
    </citation>
    <scope>NUCLEOTIDE SEQUENCE</scope>
    <source>
        <strain evidence="9">MIC098Bin6</strain>
    </source>
</reference>
<dbReference type="PROSITE" id="PS00675">
    <property type="entry name" value="SIGMA54_INTERACT_1"/>
    <property type="match status" value="1"/>
</dbReference>
<dbReference type="AlphaFoldDB" id="A0A931CX66"/>
<feature type="domain" description="Response regulatory" evidence="8">
    <location>
        <begin position="5"/>
        <end position="121"/>
    </location>
</feature>
<dbReference type="Pfam" id="PF00072">
    <property type="entry name" value="Response_reg"/>
    <property type="match status" value="1"/>
</dbReference>
<evidence type="ECO:0000313" key="9">
    <source>
        <dbReference type="EMBL" id="MBG0779409.1"/>
    </source>
</evidence>
<dbReference type="PANTHER" id="PTHR32071">
    <property type="entry name" value="TRANSCRIPTIONAL REGULATORY PROTEIN"/>
    <property type="match status" value="1"/>
</dbReference>
<evidence type="ECO:0000256" key="6">
    <source>
        <dbReference type="PROSITE-ProRule" id="PRU00169"/>
    </source>
</evidence>
<dbReference type="Proteomes" id="UP000706172">
    <property type="component" value="Unassembled WGS sequence"/>
</dbReference>
<protein>
    <submittedName>
        <fullName evidence="9">Sigma-54-dependent Fis family transcriptional regulator</fullName>
    </submittedName>
</protein>
<dbReference type="Gene3D" id="3.40.50.2300">
    <property type="match status" value="1"/>
</dbReference>
<evidence type="ECO:0000256" key="1">
    <source>
        <dbReference type="ARBA" id="ARBA00022741"/>
    </source>
</evidence>
<evidence type="ECO:0000256" key="4">
    <source>
        <dbReference type="ARBA" id="ARBA00023125"/>
    </source>
</evidence>
<dbReference type="SMART" id="SM00448">
    <property type="entry name" value="REC"/>
    <property type="match status" value="1"/>
</dbReference>
<dbReference type="InterPro" id="IPR009057">
    <property type="entry name" value="Homeodomain-like_sf"/>
</dbReference>
<keyword evidence="4" id="KW-0238">DNA-binding</keyword>
<keyword evidence="3" id="KW-0805">Transcription regulation</keyword>
<dbReference type="PROSITE" id="PS50110">
    <property type="entry name" value="RESPONSE_REGULATORY"/>
    <property type="match status" value="1"/>
</dbReference>
<keyword evidence="6" id="KW-0597">Phosphoprotein</keyword>
<dbReference type="InterPro" id="IPR025662">
    <property type="entry name" value="Sigma_54_int_dom_ATP-bd_1"/>
</dbReference>
<dbReference type="InterPro" id="IPR002078">
    <property type="entry name" value="Sigma_54_int"/>
</dbReference>
<dbReference type="EMBL" id="JACCQK010000305">
    <property type="protein sequence ID" value="MBG0779409.1"/>
    <property type="molecule type" value="Genomic_DNA"/>
</dbReference>
<evidence type="ECO:0000259" key="8">
    <source>
        <dbReference type="PROSITE" id="PS50110"/>
    </source>
</evidence>
<accession>A0A931CX66</accession>
<dbReference type="PROSITE" id="PS00676">
    <property type="entry name" value="SIGMA54_INTERACT_2"/>
    <property type="match status" value="1"/>
</dbReference>
<dbReference type="GO" id="GO:0000160">
    <property type="term" value="P:phosphorelay signal transduction system"/>
    <property type="evidence" value="ECO:0007669"/>
    <property type="project" value="InterPro"/>
</dbReference>
<dbReference type="SMART" id="SM00382">
    <property type="entry name" value="AAA"/>
    <property type="match status" value="1"/>
</dbReference>
<keyword evidence="1" id="KW-0547">Nucleotide-binding</keyword>
<keyword evidence="2" id="KW-0067">ATP-binding</keyword>
<dbReference type="SUPFAM" id="SSF46689">
    <property type="entry name" value="Homeodomain-like"/>
    <property type="match status" value="1"/>
</dbReference>
<evidence type="ECO:0000256" key="5">
    <source>
        <dbReference type="ARBA" id="ARBA00023163"/>
    </source>
</evidence>
<dbReference type="InterPro" id="IPR003593">
    <property type="entry name" value="AAA+_ATPase"/>
</dbReference>
<dbReference type="SUPFAM" id="SSF52172">
    <property type="entry name" value="CheY-like"/>
    <property type="match status" value="1"/>
</dbReference>
<comment type="caution">
    <text evidence="9">The sequence shown here is derived from an EMBL/GenBank/DDBJ whole genome shotgun (WGS) entry which is preliminary data.</text>
</comment>
<gene>
    <name evidence="9" type="ORF">H0S81_05735</name>
</gene>
<dbReference type="GO" id="GO:0006355">
    <property type="term" value="P:regulation of DNA-templated transcription"/>
    <property type="evidence" value="ECO:0007669"/>
    <property type="project" value="InterPro"/>
</dbReference>
<dbReference type="InterPro" id="IPR011006">
    <property type="entry name" value="CheY-like_superfamily"/>
</dbReference>
<dbReference type="GO" id="GO:0003677">
    <property type="term" value="F:DNA binding"/>
    <property type="evidence" value="ECO:0007669"/>
    <property type="project" value="UniProtKB-KW"/>
</dbReference>
<dbReference type="InterPro" id="IPR001789">
    <property type="entry name" value="Sig_transdc_resp-reg_receiver"/>
</dbReference>
<dbReference type="Gene3D" id="1.10.8.60">
    <property type="match status" value="1"/>
</dbReference>
<evidence type="ECO:0000313" key="10">
    <source>
        <dbReference type="Proteomes" id="UP000706172"/>
    </source>
</evidence>
<dbReference type="PROSITE" id="PS00688">
    <property type="entry name" value="SIGMA54_INTERACT_3"/>
    <property type="match status" value="1"/>
</dbReference>
<dbReference type="GO" id="GO:0005524">
    <property type="term" value="F:ATP binding"/>
    <property type="evidence" value="ECO:0007669"/>
    <property type="project" value="UniProtKB-KW"/>
</dbReference>
<dbReference type="Gene3D" id="1.10.10.60">
    <property type="entry name" value="Homeodomain-like"/>
    <property type="match status" value="1"/>
</dbReference>
<dbReference type="Pfam" id="PF00158">
    <property type="entry name" value="Sigma54_activat"/>
    <property type="match status" value="1"/>
</dbReference>
<evidence type="ECO:0000256" key="3">
    <source>
        <dbReference type="ARBA" id="ARBA00023015"/>
    </source>
</evidence>
<proteinExistence type="predicted"/>
<sequence length="465" mass="52438">MNPFCIGVVDDDTDFLKGIIRHLEKQFHTYDILGFSSGEAALAAFQEKEIGVLLSDLRMPGMSGHELLTRVLAQNPYVCVIMITGFATVENAVQSLKTGAWDFITKPVERQALFHTVERAVQHYALARENQRLKSLVSGLNTTDQKWESRAMSQVQEKISAMAVTDYTVLVTGESGSGKEFVAREIHRVSRRSASECHALNCPAIPEPLLESELFGHVKGAFTGAERNRDGFFMAADKGTLILDEIGDISLPIQAKLLKFLQDREVKPVGSSRSRTADVRIIALTNQDLPTRIQNKIFREDLYYRLNVLSIHVPPLRERQEDIPRLVRRFMLQTCREMNMDLMEIEPAAMAWLSSQPWPGNVRELLNMVRRLVVFSGGKTIDTALIRLVDSPADGSGEMSAPDEPMPYKTAKKQALDIFSRTYLTRLFEHTRGNISETARISGLERASIQKIIRRLDMDISRFRS</sequence>
<dbReference type="Pfam" id="PF25601">
    <property type="entry name" value="AAA_lid_14"/>
    <property type="match status" value="1"/>
</dbReference>
<dbReference type="InterPro" id="IPR025943">
    <property type="entry name" value="Sigma_54_int_dom_ATP-bd_2"/>
</dbReference>
<dbReference type="InterPro" id="IPR058031">
    <property type="entry name" value="AAA_lid_NorR"/>
</dbReference>
<feature type="modified residue" description="4-aspartylphosphate" evidence="6">
    <location>
        <position position="56"/>
    </location>
</feature>
<dbReference type="InterPro" id="IPR027417">
    <property type="entry name" value="P-loop_NTPase"/>
</dbReference>
<name>A0A931CX66_9BACT</name>
<dbReference type="FunFam" id="3.40.50.300:FF:000006">
    <property type="entry name" value="DNA-binding transcriptional regulator NtrC"/>
    <property type="match status" value="1"/>
</dbReference>
<evidence type="ECO:0000256" key="2">
    <source>
        <dbReference type="ARBA" id="ARBA00022840"/>
    </source>
</evidence>
<dbReference type="PROSITE" id="PS50045">
    <property type="entry name" value="SIGMA54_INTERACT_4"/>
    <property type="match status" value="1"/>
</dbReference>
<dbReference type="CDD" id="cd00009">
    <property type="entry name" value="AAA"/>
    <property type="match status" value="1"/>
</dbReference>
<keyword evidence="5" id="KW-0804">Transcription</keyword>
<organism evidence="9 10">
    <name type="scientific">Desulfotignum balticum</name>
    <dbReference type="NCBI Taxonomy" id="115781"/>
    <lineage>
        <taxon>Bacteria</taxon>
        <taxon>Pseudomonadati</taxon>
        <taxon>Thermodesulfobacteriota</taxon>
        <taxon>Desulfobacteria</taxon>
        <taxon>Desulfobacterales</taxon>
        <taxon>Desulfobacteraceae</taxon>
        <taxon>Desulfotignum</taxon>
    </lineage>
</organism>
<dbReference type="SUPFAM" id="SSF52540">
    <property type="entry name" value="P-loop containing nucleoside triphosphate hydrolases"/>
    <property type="match status" value="1"/>
</dbReference>
<dbReference type="Gene3D" id="3.40.50.300">
    <property type="entry name" value="P-loop containing nucleotide triphosphate hydrolases"/>
    <property type="match status" value="1"/>
</dbReference>
<dbReference type="InterPro" id="IPR025944">
    <property type="entry name" value="Sigma_54_int_dom_CS"/>
</dbReference>
<feature type="domain" description="Sigma-54 factor interaction" evidence="7">
    <location>
        <begin position="148"/>
        <end position="374"/>
    </location>
</feature>